<dbReference type="HOGENOM" id="CLU_053953_3_0_1"/>
<gene>
    <name evidence="2" type="ORF">AMTR_s00197p00027670</name>
</gene>
<keyword evidence="1" id="KW-0812">Transmembrane</keyword>
<evidence type="ECO:0000256" key="1">
    <source>
        <dbReference type="SAM" id="Phobius"/>
    </source>
</evidence>
<protein>
    <recommendedName>
        <fullName evidence="4">Peptidase M41 domain-containing protein</fullName>
    </recommendedName>
</protein>
<keyword evidence="1" id="KW-1133">Transmembrane helix</keyword>
<organism evidence="2 3">
    <name type="scientific">Amborella trichopoda</name>
    <dbReference type="NCBI Taxonomy" id="13333"/>
    <lineage>
        <taxon>Eukaryota</taxon>
        <taxon>Viridiplantae</taxon>
        <taxon>Streptophyta</taxon>
        <taxon>Embryophyta</taxon>
        <taxon>Tracheophyta</taxon>
        <taxon>Spermatophyta</taxon>
        <taxon>Magnoliopsida</taxon>
        <taxon>Amborellales</taxon>
        <taxon>Amborellaceae</taxon>
        <taxon>Amborella</taxon>
    </lineage>
</organism>
<feature type="transmembrane region" description="Helical" evidence="1">
    <location>
        <begin position="99"/>
        <end position="121"/>
    </location>
</feature>
<dbReference type="GO" id="GO:0004176">
    <property type="term" value="F:ATP-dependent peptidase activity"/>
    <property type="evidence" value="ECO:0007669"/>
    <property type="project" value="InterPro"/>
</dbReference>
<dbReference type="Proteomes" id="UP000017836">
    <property type="component" value="Unassembled WGS sequence"/>
</dbReference>
<proteinExistence type="predicted"/>
<evidence type="ECO:0000313" key="3">
    <source>
        <dbReference type="Proteomes" id="UP000017836"/>
    </source>
</evidence>
<dbReference type="AlphaFoldDB" id="U5CYR0"/>
<reference evidence="3" key="1">
    <citation type="journal article" date="2013" name="Science">
        <title>The Amborella genome and the evolution of flowering plants.</title>
        <authorList>
            <consortium name="Amborella Genome Project"/>
        </authorList>
    </citation>
    <scope>NUCLEOTIDE SEQUENCE [LARGE SCALE GENOMIC DNA]</scope>
</reference>
<dbReference type="PANTHER" id="PTHR33471">
    <property type="entry name" value="ATP-DEPENDENT ZINC METALLOPROTEASE-RELATED"/>
    <property type="match status" value="1"/>
</dbReference>
<dbReference type="PANTHER" id="PTHR33471:SF1">
    <property type="entry name" value="OS01G0382700 PROTEIN"/>
    <property type="match status" value="1"/>
</dbReference>
<accession>U5CYR0</accession>
<dbReference type="SUPFAM" id="SSF140990">
    <property type="entry name" value="FtsH protease domain-like"/>
    <property type="match status" value="1"/>
</dbReference>
<dbReference type="Gene3D" id="1.20.58.760">
    <property type="entry name" value="Peptidase M41"/>
    <property type="match status" value="1"/>
</dbReference>
<evidence type="ECO:0008006" key="4">
    <source>
        <dbReference type="Google" id="ProtNLM"/>
    </source>
</evidence>
<dbReference type="GO" id="GO:0004222">
    <property type="term" value="F:metalloendopeptidase activity"/>
    <property type="evidence" value="ECO:0007669"/>
    <property type="project" value="InterPro"/>
</dbReference>
<dbReference type="eggNOG" id="ENOG502QSD6">
    <property type="taxonomic scope" value="Eukaryota"/>
</dbReference>
<sequence>MEVLEQVDMELAEGDEEGALMLIRELQDMPDGLRGFGAARQIPQRSYSLDELKLNRIDTSLLLSPVDTTLRTIKRNLQLVTVLGEFSLWTSLGYNQLQLLFFLLGLLSLWSLDLIIFSGGLENMVLDTFGNLLSGKYRSRVVQHEAGHFLVAYLLGVLPKGYTLSSFEALRKEGSLNIQAGTTFVDIEFLEEVKAGKVSAKTLNQFSCIAMAGVVAEYILFGFAEGGLSDIEKLDGLLKGLGFTQKKADSLIRWAVLNTVIILRRHQGARSKLAEAMSSGKSVGSCIDTIENAISNTEV</sequence>
<dbReference type="EMBL" id="KI392095">
    <property type="protein sequence ID" value="ERN18476.1"/>
    <property type="molecule type" value="Genomic_DNA"/>
</dbReference>
<keyword evidence="3" id="KW-1185">Reference proteome</keyword>
<dbReference type="OMA" id="NRFACVA"/>
<dbReference type="FunFam" id="1.20.58.760:FF:000009">
    <property type="entry name" value="Translation initiation factor 3 subunit I"/>
    <property type="match status" value="1"/>
</dbReference>
<dbReference type="Gramene" id="ERN18476">
    <property type="protein sequence ID" value="ERN18476"/>
    <property type="gene ID" value="AMTR_s00197p00027670"/>
</dbReference>
<dbReference type="GO" id="GO:0005524">
    <property type="term" value="F:ATP binding"/>
    <property type="evidence" value="ECO:0007669"/>
    <property type="project" value="InterPro"/>
</dbReference>
<name>U5CYR0_AMBTC</name>
<dbReference type="GO" id="GO:0006508">
    <property type="term" value="P:proteolysis"/>
    <property type="evidence" value="ECO:0007669"/>
    <property type="project" value="InterPro"/>
</dbReference>
<keyword evidence="1" id="KW-0472">Membrane</keyword>
<evidence type="ECO:0000313" key="2">
    <source>
        <dbReference type="EMBL" id="ERN18476.1"/>
    </source>
</evidence>
<dbReference type="InterPro" id="IPR037219">
    <property type="entry name" value="Peptidase_M41-like"/>
</dbReference>